<dbReference type="Proteomes" id="UP000663836">
    <property type="component" value="Unassembled WGS sequence"/>
</dbReference>
<sequence length="99" mass="11232">MKNAETQHTNEQGEHGFVTNQRQSKRQSKRQPATTIHDLAFTDDIALFESNFDTAQTQLITTTKWADKVGLQVNIKKTQALTNQNTNNKSMQINGEDIQ</sequence>
<reference evidence="2" key="1">
    <citation type="submission" date="2021-02" db="EMBL/GenBank/DDBJ databases">
        <authorList>
            <person name="Nowell W R."/>
        </authorList>
    </citation>
    <scope>NUCLEOTIDE SEQUENCE</scope>
</reference>
<evidence type="ECO:0000313" key="2">
    <source>
        <dbReference type="EMBL" id="CAF4062734.1"/>
    </source>
</evidence>
<gene>
    <name evidence="2" type="ORF">JBS370_LOCUS29693</name>
</gene>
<evidence type="ECO:0008006" key="4">
    <source>
        <dbReference type="Google" id="ProtNLM"/>
    </source>
</evidence>
<name>A0A819SGQ7_9BILA</name>
<protein>
    <recommendedName>
        <fullName evidence="4">Reverse transcriptase domain-containing protein</fullName>
    </recommendedName>
</protein>
<accession>A0A819SGQ7</accession>
<organism evidence="2 3">
    <name type="scientific">Rotaria sordida</name>
    <dbReference type="NCBI Taxonomy" id="392033"/>
    <lineage>
        <taxon>Eukaryota</taxon>
        <taxon>Metazoa</taxon>
        <taxon>Spiralia</taxon>
        <taxon>Gnathifera</taxon>
        <taxon>Rotifera</taxon>
        <taxon>Eurotatoria</taxon>
        <taxon>Bdelloidea</taxon>
        <taxon>Philodinida</taxon>
        <taxon>Philodinidae</taxon>
        <taxon>Rotaria</taxon>
    </lineage>
</organism>
<feature type="compositionally biased region" description="Polar residues" evidence="1">
    <location>
        <begin position="1"/>
        <end position="10"/>
    </location>
</feature>
<evidence type="ECO:0000313" key="3">
    <source>
        <dbReference type="Proteomes" id="UP000663836"/>
    </source>
</evidence>
<proteinExistence type="predicted"/>
<dbReference type="AlphaFoldDB" id="A0A819SGQ7"/>
<feature type="region of interest" description="Disordered" evidence="1">
    <location>
        <begin position="1"/>
        <end position="34"/>
    </location>
</feature>
<evidence type="ECO:0000256" key="1">
    <source>
        <dbReference type="SAM" id="MobiDB-lite"/>
    </source>
</evidence>
<dbReference type="EMBL" id="CAJOBD010006506">
    <property type="protein sequence ID" value="CAF4062734.1"/>
    <property type="molecule type" value="Genomic_DNA"/>
</dbReference>
<comment type="caution">
    <text evidence="2">The sequence shown here is derived from an EMBL/GenBank/DDBJ whole genome shotgun (WGS) entry which is preliminary data.</text>
</comment>